<dbReference type="SMART" id="SM00422">
    <property type="entry name" value="HTH_MERR"/>
    <property type="match status" value="1"/>
</dbReference>
<keyword evidence="2" id="KW-0238">DNA-binding</keyword>
<accession>A0AA45W8J9</accession>
<evidence type="ECO:0000313" key="5">
    <source>
        <dbReference type="EMBL" id="SIT17439.1"/>
    </source>
</evidence>
<evidence type="ECO:0000256" key="3">
    <source>
        <dbReference type="ARBA" id="ARBA00023163"/>
    </source>
</evidence>
<name>A0AA45W8J9_9RHOB</name>
<reference evidence="5 7" key="1">
    <citation type="submission" date="2017-01" db="EMBL/GenBank/DDBJ databases">
        <authorList>
            <person name="Varghese N."/>
            <person name="Submissions S."/>
        </authorList>
    </citation>
    <scope>NUCLEOTIDE SEQUENCE [LARGE SCALE GENOMIC DNA]</scope>
    <source>
        <strain evidence="5 7">DSM 18447</strain>
    </source>
</reference>
<evidence type="ECO:0000313" key="6">
    <source>
        <dbReference type="EMBL" id="WCR02665.1"/>
    </source>
</evidence>
<dbReference type="InterPro" id="IPR009061">
    <property type="entry name" value="DNA-bd_dom_put_sf"/>
</dbReference>
<dbReference type="PRINTS" id="PR00040">
    <property type="entry name" value="HTHMERR"/>
</dbReference>
<organism evidence="5 7">
    <name type="scientific">Paracoccus saliphilus</name>
    <dbReference type="NCBI Taxonomy" id="405559"/>
    <lineage>
        <taxon>Bacteria</taxon>
        <taxon>Pseudomonadati</taxon>
        <taxon>Pseudomonadota</taxon>
        <taxon>Alphaproteobacteria</taxon>
        <taxon>Rhodobacterales</taxon>
        <taxon>Paracoccaceae</taxon>
        <taxon>Paracoccus</taxon>
    </lineage>
</organism>
<dbReference type="PANTHER" id="PTHR30204">
    <property type="entry name" value="REDOX-CYCLING DRUG-SENSING TRANSCRIPTIONAL ACTIVATOR SOXR"/>
    <property type="match status" value="1"/>
</dbReference>
<dbReference type="Pfam" id="PF00376">
    <property type="entry name" value="MerR"/>
    <property type="match status" value="1"/>
</dbReference>
<dbReference type="PANTHER" id="PTHR30204:SF92">
    <property type="entry name" value="HTH-TYPE TRANSCRIPTIONAL REGULATOR ZNTR"/>
    <property type="match status" value="1"/>
</dbReference>
<dbReference type="EMBL" id="FTOU01000031">
    <property type="protein sequence ID" value="SIT17439.1"/>
    <property type="molecule type" value="Genomic_DNA"/>
</dbReference>
<proteinExistence type="predicted"/>
<sequence length="119" mass="13440">MKIGEMAERTGVSIRMLRYYEEQGLLAPARTASGYRDYGKVELNTIERIKTLGACGMTLPVIQRFLPCAIDGRGAFEPCDELRSILQHHVEDVDRRMDALAESRTLLSALLDEIDIRVE</sequence>
<evidence type="ECO:0000313" key="7">
    <source>
        <dbReference type="Proteomes" id="UP000186216"/>
    </source>
</evidence>
<keyword evidence="8" id="KW-1185">Reference proteome</keyword>
<evidence type="ECO:0000256" key="2">
    <source>
        <dbReference type="ARBA" id="ARBA00023125"/>
    </source>
</evidence>
<dbReference type="Proteomes" id="UP001215549">
    <property type="component" value="Chromosome"/>
</dbReference>
<evidence type="ECO:0000256" key="1">
    <source>
        <dbReference type="ARBA" id="ARBA00023015"/>
    </source>
</evidence>
<keyword evidence="3" id="KW-0804">Transcription</keyword>
<gene>
    <name evidence="6" type="ORF">JHX88_17725</name>
    <name evidence="5" type="ORF">SAMN05421772_13113</name>
</gene>
<dbReference type="InterPro" id="IPR000551">
    <property type="entry name" value="MerR-type_HTH_dom"/>
</dbReference>
<feature type="domain" description="HTH merR-type" evidence="4">
    <location>
        <begin position="1"/>
        <end position="68"/>
    </location>
</feature>
<dbReference type="Proteomes" id="UP000186216">
    <property type="component" value="Unassembled WGS sequence"/>
</dbReference>
<dbReference type="EMBL" id="CP067140">
    <property type="protein sequence ID" value="WCR02665.1"/>
    <property type="molecule type" value="Genomic_DNA"/>
</dbReference>
<dbReference type="GO" id="GO:0003677">
    <property type="term" value="F:DNA binding"/>
    <property type="evidence" value="ECO:0007669"/>
    <property type="project" value="UniProtKB-KW"/>
</dbReference>
<dbReference type="Gene3D" id="1.10.1660.10">
    <property type="match status" value="1"/>
</dbReference>
<reference evidence="6 8" key="2">
    <citation type="submission" date="2021-01" db="EMBL/GenBank/DDBJ databases">
        <title>Biogeographic distribution of Paracoccus.</title>
        <authorList>
            <person name="Hollensteiner J."/>
            <person name="Leineberger J."/>
            <person name="Brinkhoff T."/>
            <person name="Daniel R."/>
        </authorList>
    </citation>
    <scope>NUCLEOTIDE SEQUENCE [LARGE SCALE GENOMIC DNA]</scope>
    <source>
        <strain evidence="6 8">DSM 18447</strain>
    </source>
</reference>
<dbReference type="InterPro" id="IPR047057">
    <property type="entry name" value="MerR_fam"/>
</dbReference>
<dbReference type="RefSeq" id="WP_076528992.1">
    <property type="nucleotide sequence ID" value="NZ_CP067140.1"/>
</dbReference>
<dbReference type="PROSITE" id="PS50937">
    <property type="entry name" value="HTH_MERR_2"/>
    <property type="match status" value="1"/>
</dbReference>
<dbReference type="CDD" id="cd01282">
    <property type="entry name" value="HTH_MerR-like_sg3"/>
    <property type="match status" value="1"/>
</dbReference>
<protein>
    <submittedName>
        <fullName evidence="6">MerR family transcriptional regulator</fullName>
    </submittedName>
    <submittedName>
        <fullName evidence="5">Transcriptional regulator, MerR family</fullName>
    </submittedName>
</protein>
<dbReference type="SUPFAM" id="SSF46955">
    <property type="entry name" value="Putative DNA-binding domain"/>
    <property type="match status" value="1"/>
</dbReference>
<evidence type="ECO:0000313" key="8">
    <source>
        <dbReference type="Proteomes" id="UP001215549"/>
    </source>
</evidence>
<dbReference type="GO" id="GO:0003700">
    <property type="term" value="F:DNA-binding transcription factor activity"/>
    <property type="evidence" value="ECO:0007669"/>
    <property type="project" value="InterPro"/>
</dbReference>
<evidence type="ECO:0000259" key="4">
    <source>
        <dbReference type="PROSITE" id="PS50937"/>
    </source>
</evidence>
<dbReference type="AlphaFoldDB" id="A0AA45W8J9"/>
<dbReference type="PROSITE" id="PS00552">
    <property type="entry name" value="HTH_MERR_1"/>
    <property type="match status" value="1"/>
</dbReference>
<dbReference type="Pfam" id="PF09278">
    <property type="entry name" value="MerR-DNA-bind"/>
    <property type="match status" value="1"/>
</dbReference>
<keyword evidence="1" id="KW-0805">Transcription regulation</keyword>
<dbReference type="InterPro" id="IPR015358">
    <property type="entry name" value="Tscrpt_reg_MerR_DNA-bd"/>
</dbReference>